<evidence type="ECO:0000256" key="1">
    <source>
        <dbReference type="ARBA" id="ARBA00005806"/>
    </source>
</evidence>
<dbReference type="Gene3D" id="3.40.50.11900">
    <property type="match status" value="1"/>
</dbReference>
<dbReference type="NCBIfam" id="NF040772">
    <property type="entry name" value="double_cubane"/>
    <property type="match status" value="1"/>
</dbReference>
<dbReference type="GO" id="GO:0016836">
    <property type="term" value="F:hydro-lyase activity"/>
    <property type="evidence" value="ECO:0007669"/>
    <property type="project" value="UniProtKB-ARBA"/>
</dbReference>
<dbReference type="PANTHER" id="PTHR30548">
    <property type="entry name" value="2-HYDROXYGLUTARYL-COA DEHYDRATASE, D-COMPONENT-RELATED"/>
    <property type="match status" value="1"/>
</dbReference>
<name>A0A921IR46_9ACTN</name>
<dbReference type="Gene3D" id="3.40.50.11890">
    <property type="match status" value="1"/>
</dbReference>
<comment type="similarity">
    <text evidence="1">Belongs to the FldB/FldC dehydratase alpha/beta subunit family.</text>
</comment>
<dbReference type="PANTHER" id="PTHR30548:SF1">
    <property type="entry name" value="DEHYDRATASE SUBUNIT MJ0007-RELATED"/>
    <property type="match status" value="1"/>
</dbReference>
<dbReference type="InterPro" id="IPR047678">
    <property type="entry name" value="YjiM-like"/>
</dbReference>
<dbReference type="AlphaFoldDB" id="A0A921IR46"/>
<dbReference type="EMBL" id="DYVF01000045">
    <property type="protein sequence ID" value="HJG31173.1"/>
    <property type="molecule type" value="Genomic_DNA"/>
</dbReference>
<sequence>MSDNTNETTTAAEYDFHPMWESLGMDVPAHDMLLGAVGQMFGDVFLAQENRPASTDYLNQVVAGIHSGRIKEMLDKKASGEAKKIVGSFCLYVPEEIVIAAGGIPVGLCSGADWATDKVEEHLPRATCPLIKSFAGFKLGSVCPYIESSDLVIGENTCDGKKKAYEFMATQVNMYTVDIPNVHNAQTLELWKGEVRKLAERVEQETGQKITAESLKAAIKLANDKRRALQRLSATRAADPAPISGLDSLLTVQAAFMDDAERLTGAINAMADECEQRAADGVGVAPKGAKRILYTGTPMAVPNWKLFNIIEKAGGVVVGEEACTGSRYYKDLVDESGETVDEMLDAIAERYFGINCAIFTPNDGRIEDIVRMARELNADGIIDCSLQFCTLYEMESFTVEKAAEQAGIPFMHITTDYANEDAGQLTTRIEAFLEML</sequence>
<dbReference type="Pfam" id="PF06050">
    <property type="entry name" value="HGD-D"/>
    <property type="match status" value="1"/>
</dbReference>
<comment type="caution">
    <text evidence="2">The sequence shown here is derived from an EMBL/GenBank/DDBJ whole genome shotgun (WGS) entry which is preliminary data.</text>
</comment>
<protein>
    <submittedName>
        <fullName evidence="2">2-hydroxyacyl-CoA dehydratase family protein</fullName>
    </submittedName>
</protein>
<dbReference type="InterPro" id="IPR010327">
    <property type="entry name" value="FldB/FldC_alpha/beta"/>
</dbReference>
<proteinExistence type="inferred from homology"/>
<reference evidence="2" key="2">
    <citation type="submission" date="2021-09" db="EMBL/GenBank/DDBJ databases">
        <authorList>
            <person name="Gilroy R."/>
        </authorList>
    </citation>
    <scope>NUCLEOTIDE SEQUENCE</scope>
    <source>
        <strain evidence="2">ChiGjej2B2-7701</strain>
    </source>
</reference>
<organism evidence="2 3">
    <name type="scientific">Collinsella ihumii</name>
    <dbReference type="NCBI Taxonomy" id="1720204"/>
    <lineage>
        <taxon>Bacteria</taxon>
        <taxon>Bacillati</taxon>
        <taxon>Actinomycetota</taxon>
        <taxon>Coriobacteriia</taxon>
        <taxon>Coriobacteriales</taxon>
        <taxon>Coriobacteriaceae</taxon>
        <taxon>Collinsella</taxon>
    </lineage>
</organism>
<dbReference type="Gene3D" id="1.20.1270.370">
    <property type="match status" value="1"/>
</dbReference>
<evidence type="ECO:0000313" key="3">
    <source>
        <dbReference type="Proteomes" id="UP000746751"/>
    </source>
</evidence>
<evidence type="ECO:0000313" key="2">
    <source>
        <dbReference type="EMBL" id="HJG31173.1"/>
    </source>
</evidence>
<gene>
    <name evidence="2" type="ORF">K8U80_07220</name>
</gene>
<reference evidence="2" key="1">
    <citation type="journal article" date="2021" name="PeerJ">
        <title>Extensive microbial diversity within the chicken gut microbiome revealed by metagenomics and culture.</title>
        <authorList>
            <person name="Gilroy R."/>
            <person name="Ravi A."/>
            <person name="Getino M."/>
            <person name="Pursley I."/>
            <person name="Horton D.L."/>
            <person name="Alikhan N.F."/>
            <person name="Baker D."/>
            <person name="Gharbi K."/>
            <person name="Hall N."/>
            <person name="Watson M."/>
            <person name="Adriaenssens E.M."/>
            <person name="Foster-Nyarko E."/>
            <person name="Jarju S."/>
            <person name="Secka A."/>
            <person name="Antonio M."/>
            <person name="Oren A."/>
            <person name="Chaudhuri R.R."/>
            <person name="La Ragione R."/>
            <person name="Hildebrand F."/>
            <person name="Pallen M.J."/>
        </authorList>
    </citation>
    <scope>NUCLEOTIDE SEQUENCE</scope>
    <source>
        <strain evidence="2">ChiGjej2B2-7701</strain>
    </source>
</reference>
<accession>A0A921IR46</accession>
<dbReference type="Proteomes" id="UP000746751">
    <property type="component" value="Unassembled WGS sequence"/>
</dbReference>